<dbReference type="AlphaFoldDB" id="A0A1Q9D1K5"/>
<keyword evidence="2" id="KW-1185">Reference proteome</keyword>
<sequence>MQATPPAADGTQELSDEVFQQALEASVPEGDGTEKTKFLRDLPVRPRPGVKPAAGHWLPLFTVRRPLFEGKEVSNSYPQAFRLYERAQRTVALKDLSLAFGS</sequence>
<protein>
    <submittedName>
        <fullName evidence="1">Uncharacterized protein</fullName>
    </submittedName>
</protein>
<gene>
    <name evidence="1" type="ORF">AK812_SmicGene29551</name>
</gene>
<name>A0A1Q9D1K5_SYMMI</name>
<evidence type="ECO:0000313" key="2">
    <source>
        <dbReference type="Proteomes" id="UP000186817"/>
    </source>
</evidence>
<accession>A0A1Q9D1K5</accession>
<reference evidence="1 2" key="1">
    <citation type="submission" date="2016-02" db="EMBL/GenBank/DDBJ databases">
        <title>Genome analysis of coral dinoflagellate symbionts highlights evolutionary adaptations to a symbiotic lifestyle.</title>
        <authorList>
            <person name="Aranda M."/>
            <person name="Li Y."/>
            <person name="Liew Y.J."/>
            <person name="Baumgarten S."/>
            <person name="Simakov O."/>
            <person name="Wilson M."/>
            <person name="Piel J."/>
            <person name="Ashoor H."/>
            <person name="Bougouffa S."/>
            <person name="Bajic V.B."/>
            <person name="Ryu T."/>
            <person name="Ravasi T."/>
            <person name="Bayer T."/>
            <person name="Micklem G."/>
            <person name="Kim H."/>
            <person name="Bhak J."/>
            <person name="Lajeunesse T.C."/>
            <person name="Voolstra C.R."/>
        </authorList>
    </citation>
    <scope>NUCLEOTIDE SEQUENCE [LARGE SCALE GENOMIC DNA]</scope>
    <source>
        <strain evidence="1 2">CCMP2467</strain>
    </source>
</reference>
<dbReference type="Proteomes" id="UP000186817">
    <property type="component" value="Unassembled WGS sequence"/>
</dbReference>
<organism evidence="1 2">
    <name type="scientific">Symbiodinium microadriaticum</name>
    <name type="common">Dinoflagellate</name>
    <name type="synonym">Zooxanthella microadriatica</name>
    <dbReference type="NCBI Taxonomy" id="2951"/>
    <lineage>
        <taxon>Eukaryota</taxon>
        <taxon>Sar</taxon>
        <taxon>Alveolata</taxon>
        <taxon>Dinophyceae</taxon>
        <taxon>Suessiales</taxon>
        <taxon>Symbiodiniaceae</taxon>
        <taxon>Symbiodinium</taxon>
    </lineage>
</organism>
<dbReference type="EMBL" id="LSRX01000781">
    <property type="protein sequence ID" value="OLP89033.1"/>
    <property type="molecule type" value="Genomic_DNA"/>
</dbReference>
<evidence type="ECO:0000313" key="1">
    <source>
        <dbReference type="EMBL" id="OLP89033.1"/>
    </source>
</evidence>
<proteinExistence type="predicted"/>
<comment type="caution">
    <text evidence="1">The sequence shown here is derived from an EMBL/GenBank/DDBJ whole genome shotgun (WGS) entry which is preliminary data.</text>
</comment>
<dbReference type="OrthoDB" id="442400at2759"/>